<gene>
    <name evidence="2" type="ORF">V6X30_04370</name>
</gene>
<keyword evidence="3" id="KW-1185">Reference proteome</keyword>
<feature type="region of interest" description="Disordered" evidence="1">
    <location>
        <begin position="294"/>
        <end position="330"/>
    </location>
</feature>
<accession>A0ABV3T8S7</accession>
<dbReference type="Proteomes" id="UP001556637">
    <property type="component" value="Unassembled WGS sequence"/>
</dbReference>
<dbReference type="RefSeq" id="WP_367983426.1">
    <property type="nucleotide sequence ID" value="NZ_JBAKFF010000001.1"/>
</dbReference>
<dbReference type="EMBL" id="JBAKFF010000001">
    <property type="protein sequence ID" value="MEX0430638.1"/>
    <property type="molecule type" value="Genomic_DNA"/>
</dbReference>
<sequence>MKQDGIAIISGLVVIAGVGTVAAGTMAAIQNNTVKENEQLRQMQGISIADAARTNMGAGRDRQTVSFEVTNTMYEQDKSQVVDDGSDVEGYYSSGPAKFGYEFWVGTGGNTEDGGSSGSESWGSMPQACGQDGGIICEWGSDTTVKGPIRFDVPGREVVFKVGKNVDVTFEGPVVVKGTLVFRDWNEGKKSLCFRGPVAVTGAFAPMPLKPYGGAGGDTTCGTVSSGKHSTFEKELYVGGELDGNENKISLANNPDSIDLPGDGGYTLADAIDGTVDVGGQSITWAFTNPVVASGSDLDAGDGDGSTGGGDGAGEAEGSSSSSSSSTSSA</sequence>
<evidence type="ECO:0000313" key="2">
    <source>
        <dbReference type="EMBL" id="MEX0430638.1"/>
    </source>
</evidence>
<evidence type="ECO:0000256" key="1">
    <source>
        <dbReference type="SAM" id="MobiDB-lite"/>
    </source>
</evidence>
<proteinExistence type="predicted"/>
<reference evidence="2 3" key="1">
    <citation type="submission" date="2024-02" db="EMBL/GenBank/DDBJ databases">
        <title>New especies of Spiribacter isolated from saline water.</title>
        <authorList>
            <person name="Leon M.J."/>
            <person name="De La Haba R."/>
            <person name="Sanchez-Porro C."/>
            <person name="Ventosa A."/>
        </authorList>
    </citation>
    <scope>NUCLEOTIDE SEQUENCE [LARGE SCALE GENOMIC DNA]</scope>
    <source>
        <strain evidence="3">ag22IC4-189</strain>
    </source>
</reference>
<organism evidence="2 3">
    <name type="scientific">Spiribacter insolitus</name>
    <dbReference type="NCBI Taxonomy" id="3122417"/>
    <lineage>
        <taxon>Bacteria</taxon>
        <taxon>Pseudomonadati</taxon>
        <taxon>Pseudomonadota</taxon>
        <taxon>Gammaproteobacteria</taxon>
        <taxon>Chromatiales</taxon>
        <taxon>Ectothiorhodospiraceae</taxon>
        <taxon>Spiribacter</taxon>
    </lineage>
</organism>
<name>A0ABV3T8S7_9GAMM</name>
<feature type="compositionally biased region" description="Low complexity" evidence="1">
    <location>
        <begin position="316"/>
        <end position="330"/>
    </location>
</feature>
<comment type="caution">
    <text evidence="2">The sequence shown here is derived from an EMBL/GenBank/DDBJ whole genome shotgun (WGS) entry which is preliminary data.</text>
</comment>
<evidence type="ECO:0000313" key="3">
    <source>
        <dbReference type="Proteomes" id="UP001556637"/>
    </source>
</evidence>
<evidence type="ECO:0008006" key="4">
    <source>
        <dbReference type="Google" id="ProtNLM"/>
    </source>
</evidence>
<feature type="compositionally biased region" description="Gly residues" evidence="1">
    <location>
        <begin position="303"/>
        <end position="315"/>
    </location>
</feature>
<protein>
    <recommendedName>
        <fullName evidence="4">Flagellin</fullName>
    </recommendedName>
</protein>